<feature type="region of interest" description="Disordered" evidence="4">
    <location>
        <begin position="1560"/>
        <end position="1587"/>
    </location>
</feature>
<proteinExistence type="predicted"/>
<dbReference type="Gene3D" id="2.60.40.10">
    <property type="entry name" value="Immunoglobulins"/>
    <property type="match status" value="8"/>
</dbReference>
<feature type="compositionally biased region" description="Basic and acidic residues" evidence="4">
    <location>
        <begin position="251"/>
        <end position="395"/>
    </location>
</feature>
<feature type="compositionally biased region" description="Basic and acidic residues" evidence="4">
    <location>
        <begin position="830"/>
        <end position="848"/>
    </location>
</feature>
<dbReference type="PANTHER" id="PTHR13817:SF171">
    <property type="entry name" value="STRETCHIN-MLCK, ISOFORM U"/>
    <property type="match status" value="1"/>
</dbReference>
<feature type="domain" description="Ig-like" evidence="5">
    <location>
        <begin position="1120"/>
        <end position="1207"/>
    </location>
</feature>
<feature type="region of interest" description="Disordered" evidence="4">
    <location>
        <begin position="1085"/>
        <end position="1120"/>
    </location>
</feature>
<dbReference type="PROSITE" id="PS50835">
    <property type="entry name" value="IG_LIKE"/>
    <property type="match status" value="7"/>
</dbReference>
<feature type="compositionally biased region" description="Basic and acidic residues" evidence="4">
    <location>
        <begin position="889"/>
        <end position="944"/>
    </location>
</feature>
<feature type="compositionally biased region" description="Low complexity" evidence="4">
    <location>
        <begin position="1570"/>
        <end position="1580"/>
    </location>
</feature>
<feature type="compositionally biased region" description="Basic and acidic residues" evidence="4">
    <location>
        <begin position="404"/>
        <end position="419"/>
    </location>
</feature>
<evidence type="ECO:0000256" key="4">
    <source>
        <dbReference type="SAM" id="MobiDB-lite"/>
    </source>
</evidence>
<evidence type="ECO:0000259" key="5">
    <source>
        <dbReference type="PROSITE" id="PS50835"/>
    </source>
</evidence>
<feature type="compositionally biased region" description="Polar residues" evidence="4">
    <location>
        <begin position="227"/>
        <end position="247"/>
    </location>
</feature>
<evidence type="ECO:0000256" key="3">
    <source>
        <dbReference type="ARBA" id="ARBA00023319"/>
    </source>
</evidence>
<reference evidence="7" key="1">
    <citation type="submission" date="2025-08" db="UniProtKB">
        <authorList>
            <consortium name="RefSeq"/>
        </authorList>
    </citation>
    <scope>IDENTIFICATION</scope>
    <source>
        <strain evidence="7">Mau12</strain>
        <tissue evidence="7">Whole Body</tissue>
    </source>
</reference>
<dbReference type="FunFam" id="2.60.40.10:FF:000964">
    <property type="entry name" value="Stretchin-Mlck, isoform T"/>
    <property type="match status" value="1"/>
</dbReference>
<feature type="compositionally biased region" description="Basic and acidic residues" evidence="4">
    <location>
        <begin position="112"/>
        <end position="126"/>
    </location>
</feature>
<feature type="domain" description="Ig-like" evidence="5">
    <location>
        <begin position="1355"/>
        <end position="1446"/>
    </location>
</feature>
<dbReference type="SUPFAM" id="SSF48726">
    <property type="entry name" value="Immunoglobulin"/>
    <property type="match status" value="8"/>
</dbReference>
<feature type="compositionally biased region" description="Basic and acidic residues" evidence="4">
    <location>
        <begin position="134"/>
        <end position="171"/>
    </location>
</feature>
<dbReference type="Pfam" id="PF07679">
    <property type="entry name" value="I-set"/>
    <property type="match status" value="8"/>
</dbReference>
<dbReference type="GeneID" id="117138180"/>
<dbReference type="InterPro" id="IPR003599">
    <property type="entry name" value="Ig_sub"/>
</dbReference>
<feature type="compositionally biased region" description="Basic and acidic residues" evidence="4">
    <location>
        <begin position="211"/>
        <end position="226"/>
    </location>
</feature>
<feature type="compositionally biased region" description="Basic and acidic residues" evidence="4">
    <location>
        <begin position="556"/>
        <end position="785"/>
    </location>
</feature>
<dbReference type="InterPro" id="IPR003598">
    <property type="entry name" value="Ig_sub2"/>
</dbReference>
<keyword evidence="1" id="KW-0677">Repeat</keyword>
<dbReference type="InterPro" id="IPR036179">
    <property type="entry name" value="Ig-like_dom_sf"/>
</dbReference>
<feature type="compositionally biased region" description="Polar residues" evidence="4">
    <location>
        <begin position="1091"/>
        <end position="1102"/>
    </location>
</feature>
<feature type="compositionally biased region" description="Basic and acidic residues" evidence="4">
    <location>
        <begin position="956"/>
        <end position="975"/>
    </location>
</feature>
<feature type="region of interest" description="Disordered" evidence="4">
    <location>
        <begin position="112"/>
        <end position="1069"/>
    </location>
</feature>
<feature type="domain" description="Ig-like" evidence="5">
    <location>
        <begin position="1817"/>
        <end position="1905"/>
    </location>
</feature>
<feature type="domain" description="Ig-like" evidence="5">
    <location>
        <begin position="1604"/>
        <end position="1688"/>
    </location>
</feature>
<dbReference type="FunFam" id="2.60.40.10:FF:001053">
    <property type="entry name" value="Uncharacterized protein, isoform D"/>
    <property type="match status" value="1"/>
</dbReference>
<feature type="domain" description="Ig-like" evidence="5">
    <location>
        <begin position="1456"/>
        <end position="1541"/>
    </location>
</feature>
<feature type="compositionally biased region" description="Basic and acidic residues" evidence="4">
    <location>
        <begin position="1103"/>
        <end position="1115"/>
    </location>
</feature>
<organism evidence="6 7">
    <name type="scientific">Drosophila mauritiana</name>
    <name type="common">Fruit fly</name>
    <dbReference type="NCBI Taxonomy" id="7226"/>
    <lineage>
        <taxon>Eukaryota</taxon>
        <taxon>Metazoa</taxon>
        <taxon>Ecdysozoa</taxon>
        <taxon>Arthropoda</taxon>
        <taxon>Hexapoda</taxon>
        <taxon>Insecta</taxon>
        <taxon>Pterygota</taxon>
        <taxon>Neoptera</taxon>
        <taxon>Endopterygota</taxon>
        <taxon>Diptera</taxon>
        <taxon>Brachycera</taxon>
        <taxon>Muscomorpha</taxon>
        <taxon>Ephydroidea</taxon>
        <taxon>Drosophilidae</taxon>
        <taxon>Drosophila</taxon>
        <taxon>Sophophora</taxon>
    </lineage>
</organism>
<gene>
    <name evidence="7" type="primary">LOC117138180</name>
</gene>
<dbReference type="PANTHER" id="PTHR13817">
    <property type="entry name" value="TITIN"/>
    <property type="match status" value="1"/>
</dbReference>
<feature type="domain" description="Ig-like" evidence="5">
    <location>
        <begin position="1704"/>
        <end position="1790"/>
    </location>
</feature>
<feature type="compositionally biased region" description="Basic and acidic residues" evidence="4">
    <location>
        <begin position="794"/>
        <end position="822"/>
    </location>
</feature>
<dbReference type="Proteomes" id="UP000515162">
    <property type="component" value="Chromosome 2R"/>
</dbReference>
<feature type="compositionally biased region" description="Basic and acidic residues" evidence="4">
    <location>
        <begin position="992"/>
        <end position="1014"/>
    </location>
</feature>
<dbReference type="FunFam" id="2.60.40.10:FF:000032">
    <property type="entry name" value="palladin isoform X1"/>
    <property type="match status" value="1"/>
</dbReference>
<protein>
    <submittedName>
        <fullName evidence="7">Titin-like isoform X5</fullName>
    </submittedName>
</protein>
<dbReference type="FunFam" id="2.60.40.10:FF:001166">
    <property type="entry name" value="Uncharacterized protein, isoform D"/>
    <property type="match status" value="1"/>
</dbReference>
<evidence type="ECO:0000256" key="1">
    <source>
        <dbReference type="ARBA" id="ARBA00022737"/>
    </source>
</evidence>
<feature type="compositionally biased region" description="Basic and acidic residues" evidence="4">
    <location>
        <begin position="444"/>
        <end position="549"/>
    </location>
</feature>
<accession>A0A6P8JJG6</accession>
<dbReference type="SMART" id="SM00409">
    <property type="entry name" value="IG"/>
    <property type="match status" value="8"/>
</dbReference>
<dbReference type="RefSeq" id="XP_033155965.1">
    <property type="nucleotide sequence ID" value="XM_033300074.1"/>
</dbReference>
<feature type="compositionally biased region" description="Basic and acidic residues" evidence="4">
    <location>
        <begin position="857"/>
        <end position="872"/>
    </location>
</feature>
<feature type="compositionally biased region" description="Basic and acidic residues" evidence="4">
    <location>
        <begin position="180"/>
        <end position="202"/>
    </location>
</feature>
<name>A0A6P8JJG6_DROMA</name>
<feature type="compositionally biased region" description="Basic and acidic residues" evidence="4">
    <location>
        <begin position="1025"/>
        <end position="1045"/>
    </location>
</feature>
<feature type="compositionally biased region" description="Polar residues" evidence="4">
    <location>
        <begin position="420"/>
        <end position="440"/>
    </location>
</feature>
<dbReference type="InterPro" id="IPR007110">
    <property type="entry name" value="Ig-like_dom"/>
</dbReference>
<sequence>MFTKPSLLIPKILNLERVAVKIQSETYVDKSSEKMISLQQSLMDIFVILDDFLDEETEVLKPKIENIKTTLLSDYDYIEKKDGPLLTAVINGKIKVVSQNILTTIEEVKQLNEGHAQKEQDEKREESQEEEVKDSEAKPKKAKVLEKKSIEEEKLEDKNEKQTESGIDKKSQKAKVSETASEKITDEKPQESQKKEVSEDKPKKTKVLAKKSIEEETLDENKEKQTESAIDNKSQKAQVSETVSEKITNVKAEESQQEEIKDIEAKPKKAKVLEKKSIEEEKLGDKKEKQTESAIDKKSQKAEVSEIVSEKITDETAEESQKEEVKDSEAKPKKAKILEKKSVEEEKLEDKKEKQTESAIDKKSQKAEVSETVSEKITDEKPQESQKEEVSEDKPKKTKVLAKKPIEEETLDEKKEKQTETAIDNKSQKAQVSETVSEKITNVKAEESQQEEIKDIEAKPKKAKVLEKKSIEEEKLGDKKEKQTESAIDKKSQKAEVSETVSEKITDEKAQESQKEEVKDSEAKPKKAKVLEKKSIEEEKLEDKKEKQTESAIDNKSQKAEVSETVSEKITDEKEQESQKEEVKESEAKPKKAKVLEKKSIEEEKLGDKKEKQTESAIDKKSQKAEVSETVSEKITDEKAQESQKEEVKESEAKPKKAKVLEKKSIEEEKLGDKKEKQTESAIDKKSQKAEVSETVSEKIPDEKAQESQKEEVKESEAKPKKAKILEKKSIEEEKLGDKKEKQTESAIDKKSQKAEVSETVSEKITDETAEESQKEEVKESEAKPKKAKVLKKKSIEEEKLGDKKEKQTESAIDKKSQKAEVSETAPENITDKKTKESKKEEVSEDKPKKTKVLAKKPIEEETLDEKKEKQTETAIDNKSQKAQVSETASEKITDETAEESQKEEVKDAEAKPKKPKVSEKKSIVEEKLDEKKEKQTETKEVTDTKSQTAEVSEIVSEKISKENTEESQKVEVKDKSKKTKVLENSDVAEVVPEKISEEKVAEIKTPESKDSKAKSKNSAALKKKSVDEGSKEQKPHGIPADEKRHGAKVLDSVPVKNEAEKTDQLAAKKPSVLDEDLVVPKGKPYEAEQSADSVSLQTYKSMDSEYKDRKESRSAKRKPTVDIQLTNRNTASGSDLKLTCGLSGHEMNVQWFKDNCPIENGAKYRRTLNDGLSCLEIKSAELGDSGIYRCIASNQNGEVETSCLVTIYEAPSSKFGTPPIFTRNIRDAYHSQGNQLTLECKVSGSPKPHIYWQRDNTLLPIEGTKYQYEEQSDGVKLLTINNFGSSDSGLYTCYAESENGQMKISKFVQSSDYVRERIADKKPIDKVIQEIKRDESSSAAANDTAAAKAKAREAKLRLNLETSLKTMTIGSGNKAQLICYVTGIIEDVHWLRNDERVTKDARHKIYNINGAISLEIYDARVEDSGHYRCVVKNSRQTVESAGQLSVLDQSTGKLPESFSSGIIESYDDQRNEIVLSCQVIGRPSVSWMRDDHSICNNRYRTIEEPGGVRKLVIRNPISSDCGIFACYAEHEDRIDSTSITIKAADLKRLINVSKEEIPSIGDHESTPWSRSQSHLSSGSQVNGNGELHRAGDRVLRSVGKGKPLFHTLLHDRTVSEGANLRLLCAVSGDENTHIEWLKNHKPLPRSDNRYQTLYLNGEASLEIFAAVADDSGNYTCCATNDFGESLTHAQLRVYKHFKEAPLPSTFTQPIRDTYSLNENELVLDCRVRGQPRPEIQWIKGTEPIEASEKFKLSDQADGYAKLVIVNPTEKDSGIYWCVARNEGAENKISHQVDFKGRQHYSLEKTHGFFHRDPNKPHFLLPLGNQTVCNGGTVAISAEFMETSTPIEVKWLRDRRVVDGPNVKALADRGVYTLTIMNAGPEVEGTYTCRASNAFGRIESNVNVDVAVGAEKDERPPLFLSRPDTEMKIAVGDPFSLSFRIAGDPKPKLTFMKGTKDITQSDRVSKEVSDDYTRFSVQQAQISDSGTYFVVARNNFGTDRIFVTVTVNPRARSATPTQPRWGLPLDSYSDTSYFRDRFKRPNKPQATKEISCEIVDTQQIPMNYSCIYLLLVFLND</sequence>
<dbReference type="FunFam" id="2.60.40.10:FF:000107">
    <property type="entry name" value="Myosin, light chain kinase a"/>
    <property type="match status" value="2"/>
</dbReference>
<evidence type="ECO:0000313" key="7">
    <source>
        <dbReference type="RefSeq" id="XP_033155965.1"/>
    </source>
</evidence>
<dbReference type="InterPro" id="IPR013098">
    <property type="entry name" value="Ig_I-set"/>
</dbReference>
<dbReference type="SMART" id="SM00408">
    <property type="entry name" value="IGc2"/>
    <property type="match status" value="8"/>
</dbReference>
<keyword evidence="2" id="KW-1015">Disulfide bond</keyword>
<dbReference type="InterPro" id="IPR013783">
    <property type="entry name" value="Ig-like_fold"/>
</dbReference>
<feature type="compositionally biased region" description="Polar residues" evidence="4">
    <location>
        <begin position="873"/>
        <end position="888"/>
    </location>
</feature>
<evidence type="ECO:0000256" key="2">
    <source>
        <dbReference type="ARBA" id="ARBA00023157"/>
    </source>
</evidence>
<keyword evidence="3" id="KW-0393">Immunoglobulin domain</keyword>
<keyword evidence="6" id="KW-1185">Reference proteome</keyword>
<dbReference type="FunFam" id="2.60.40.10:FF:002091">
    <property type="entry name" value="Uncharacterized protein, isoform D"/>
    <property type="match status" value="1"/>
</dbReference>
<evidence type="ECO:0000313" key="6">
    <source>
        <dbReference type="Proteomes" id="UP000515162"/>
    </source>
</evidence>
<dbReference type="InterPro" id="IPR050964">
    <property type="entry name" value="Striated_Muscle_Regulatory"/>
</dbReference>
<feature type="domain" description="Ig-like" evidence="5">
    <location>
        <begin position="1219"/>
        <end position="1306"/>
    </location>
</feature>
<dbReference type="CDD" id="cd00096">
    <property type="entry name" value="Ig"/>
    <property type="match status" value="5"/>
</dbReference>